<feature type="region of interest" description="Disordered" evidence="1">
    <location>
        <begin position="296"/>
        <end position="331"/>
    </location>
</feature>
<protein>
    <submittedName>
        <fullName evidence="2">Uncharacterized protein</fullName>
    </submittedName>
</protein>
<accession>A0A9P8S269</accession>
<keyword evidence="3" id="KW-1185">Reference proteome</keyword>
<feature type="compositionally biased region" description="Basic and acidic residues" evidence="1">
    <location>
        <begin position="65"/>
        <end position="84"/>
    </location>
</feature>
<feature type="compositionally biased region" description="Low complexity" evidence="1">
    <location>
        <begin position="317"/>
        <end position="326"/>
    </location>
</feature>
<evidence type="ECO:0000313" key="3">
    <source>
        <dbReference type="Proteomes" id="UP000764110"/>
    </source>
</evidence>
<organism evidence="2 3">
    <name type="scientific">Metarhizium humberi</name>
    <dbReference type="NCBI Taxonomy" id="2596975"/>
    <lineage>
        <taxon>Eukaryota</taxon>
        <taxon>Fungi</taxon>
        <taxon>Dikarya</taxon>
        <taxon>Ascomycota</taxon>
        <taxon>Pezizomycotina</taxon>
        <taxon>Sordariomycetes</taxon>
        <taxon>Hypocreomycetidae</taxon>
        <taxon>Hypocreales</taxon>
        <taxon>Clavicipitaceae</taxon>
        <taxon>Metarhizium</taxon>
    </lineage>
</organism>
<dbReference type="AlphaFoldDB" id="A0A9P8S269"/>
<comment type="caution">
    <text evidence="2">The sequence shown here is derived from an EMBL/GenBank/DDBJ whole genome shotgun (WGS) entry which is preliminary data.</text>
</comment>
<evidence type="ECO:0000256" key="1">
    <source>
        <dbReference type="SAM" id="MobiDB-lite"/>
    </source>
</evidence>
<feature type="region of interest" description="Disordered" evidence="1">
    <location>
        <begin position="63"/>
        <end position="110"/>
    </location>
</feature>
<evidence type="ECO:0000313" key="2">
    <source>
        <dbReference type="EMBL" id="KAH0591736.1"/>
    </source>
</evidence>
<sequence length="356" mass="38647">MARSARKGVLPTNPGGGSGVLYMAIRDALDDDAHWRDHGHKRNWPMTARVHVLRRRLVFATHEAQSAKEAPRRHCEAHHGDIERAPGTGPKMSKMGDAASPAATGGQHKDSKSWGLQVEYFWSSLGMSLMCRTGRGTGCHTMPIVQEVLRVLLACPVRVGEQLNLAHLLHWTVEADETAQCPMMLWIQSIRSPWHRPRMPGPVMAATICHQRPVGHVHVGFVPPRRCCRATCLVCQSMSVALAVACRSGRRHICLPAAIFACPPPVSILAAWQVDRKRRATNQDTASDANMMMARRLGGPEGAQPSGSQALSHQPVRSRSPSSPTTGTIVPGASTAVAWLNTDRDGAGAIGRSLQE</sequence>
<proteinExistence type="predicted"/>
<dbReference type="Proteomes" id="UP000764110">
    <property type="component" value="Unassembled WGS sequence"/>
</dbReference>
<reference evidence="2 3" key="1">
    <citation type="submission" date="2020-07" db="EMBL/GenBank/DDBJ databases">
        <title>Metarhizium humberi genome.</title>
        <authorList>
            <person name="Lysoe E."/>
        </authorList>
    </citation>
    <scope>NUCLEOTIDE SEQUENCE [LARGE SCALE GENOMIC DNA]</scope>
    <source>
        <strain evidence="2 3">ESALQ1638</strain>
    </source>
</reference>
<dbReference type="EMBL" id="JACEFI010000050">
    <property type="protein sequence ID" value="KAH0591736.1"/>
    <property type="molecule type" value="Genomic_DNA"/>
</dbReference>
<gene>
    <name evidence="2" type="ORF">MHUMG1_10536</name>
</gene>
<name>A0A9P8S269_9HYPO</name>